<dbReference type="AlphaFoldDB" id="A0A815GZR6"/>
<evidence type="ECO:0000256" key="1">
    <source>
        <dbReference type="SAM" id="MobiDB-lite"/>
    </source>
</evidence>
<accession>A0A815GZR6</accession>
<gene>
    <name evidence="2" type="ORF">GPM918_LOCUS30730</name>
    <name evidence="3" type="ORF">SRO942_LOCUS31356</name>
</gene>
<reference evidence="2" key="1">
    <citation type="submission" date="2021-02" db="EMBL/GenBank/DDBJ databases">
        <authorList>
            <person name="Nowell W R."/>
        </authorList>
    </citation>
    <scope>NUCLEOTIDE SEQUENCE</scope>
</reference>
<proteinExistence type="predicted"/>
<feature type="non-terminal residue" evidence="2">
    <location>
        <position position="497"/>
    </location>
</feature>
<comment type="caution">
    <text evidence="2">The sequence shown here is derived from an EMBL/GenBank/DDBJ whole genome shotgun (WGS) entry which is preliminary data.</text>
</comment>
<feature type="compositionally biased region" description="Gly residues" evidence="1">
    <location>
        <begin position="115"/>
        <end position="124"/>
    </location>
</feature>
<evidence type="ECO:0000313" key="3">
    <source>
        <dbReference type="EMBL" id="CAF4214317.1"/>
    </source>
</evidence>
<dbReference type="EMBL" id="CAJOBC010062415">
    <property type="protein sequence ID" value="CAF4214317.1"/>
    <property type="molecule type" value="Genomic_DNA"/>
</dbReference>
<name>A0A815GZR6_9BILA</name>
<protein>
    <submittedName>
        <fullName evidence="2">Uncharacterized protein</fullName>
    </submittedName>
</protein>
<dbReference type="Proteomes" id="UP000681722">
    <property type="component" value="Unassembled WGS sequence"/>
</dbReference>
<feature type="compositionally biased region" description="Basic and acidic residues" evidence="1">
    <location>
        <begin position="125"/>
        <end position="141"/>
    </location>
</feature>
<evidence type="ECO:0000313" key="4">
    <source>
        <dbReference type="Proteomes" id="UP000663829"/>
    </source>
</evidence>
<organism evidence="2 4">
    <name type="scientific">Didymodactylos carnosus</name>
    <dbReference type="NCBI Taxonomy" id="1234261"/>
    <lineage>
        <taxon>Eukaryota</taxon>
        <taxon>Metazoa</taxon>
        <taxon>Spiralia</taxon>
        <taxon>Gnathifera</taxon>
        <taxon>Rotifera</taxon>
        <taxon>Eurotatoria</taxon>
        <taxon>Bdelloidea</taxon>
        <taxon>Philodinida</taxon>
        <taxon>Philodinidae</taxon>
        <taxon>Didymodactylos</taxon>
    </lineage>
</organism>
<evidence type="ECO:0000313" key="2">
    <source>
        <dbReference type="EMBL" id="CAF1347312.1"/>
    </source>
</evidence>
<feature type="region of interest" description="Disordered" evidence="1">
    <location>
        <begin position="109"/>
        <end position="146"/>
    </location>
</feature>
<keyword evidence="4" id="KW-1185">Reference proteome</keyword>
<dbReference type="EMBL" id="CAJNOQ010014729">
    <property type="protein sequence ID" value="CAF1347312.1"/>
    <property type="molecule type" value="Genomic_DNA"/>
</dbReference>
<dbReference type="Proteomes" id="UP000663829">
    <property type="component" value="Unassembled WGS sequence"/>
</dbReference>
<sequence length="497" mass="56467">IFNIQKVRFYGTNIFVNVSLENEHWSGMNLIINSDVINFVTDEPNTKIKVDLTGKKGADGANGKGGSHGKRCVEDRLDGVPGENGQVGGNIYFIVNKYFKGQENIEKLITSGDEGSNGGNGGRGGNDHDEKNGDPGPKDHGLGFLFSGYDLKEGEPGVPGGDGGNRGDANLGGFGGHAGEVHIEDNSPLVDKIESIDKSNRSAEHGKPGEGGKGGVGGYDGVDTLYYKRHKFAPIETCEGYILTQILRFVEIKKNSSIRSQLTVDTDEKECLQFQRHTSIIKKLTESYELKKEHLMEKFKIKIKEIDHQIRSLKQKGKGILFKIDIDNATRSFETNQINLLHLENNQSTKTDERLFDVDFSLLRKNHERFYFNSTNQQYESFILKSYFDQLDKSKQRKKVIVRMRNKLHQLNIYVLINEICFKYGSEELINYKMSRFDQIIHYNEIEDTTNFQLFDMNNFINKNDFSISDENRYRNLMKLFLEEILTILIQSKISIK</sequence>